<evidence type="ECO:0000313" key="8">
    <source>
        <dbReference type="Proteomes" id="UP000181951"/>
    </source>
</evidence>
<gene>
    <name evidence="7" type="ORF">SAMN05216267_101297</name>
</gene>
<evidence type="ECO:0000256" key="3">
    <source>
        <dbReference type="ARBA" id="ARBA00022450"/>
    </source>
</evidence>
<dbReference type="PROSITE" id="PS00455">
    <property type="entry name" value="AMP_BINDING"/>
    <property type="match status" value="4"/>
</dbReference>
<dbReference type="CDD" id="cd05930">
    <property type="entry name" value="A_NRPS"/>
    <property type="match status" value="2"/>
</dbReference>
<dbReference type="Pfam" id="PF00668">
    <property type="entry name" value="Condensation"/>
    <property type="match status" value="4"/>
</dbReference>
<dbReference type="PANTHER" id="PTHR45527:SF1">
    <property type="entry name" value="FATTY ACID SYNTHASE"/>
    <property type="match status" value="1"/>
</dbReference>
<keyword evidence="3" id="KW-0596">Phosphopantetheine</keyword>
<reference evidence="7 8" key="1">
    <citation type="submission" date="2016-10" db="EMBL/GenBank/DDBJ databases">
        <authorList>
            <person name="de Groot N.N."/>
        </authorList>
    </citation>
    <scope>NUCLEOTIDE SEQUENCE [LARGE SCALE GENOMIC DNA]</scope>
    <source>
        <strain evidence="7 8">CGMCC 4.2026</strain>
    </source>
</reference>
<dbReference type="RefSeq" id="WP_177226074.1">
    <property type="nucleotide sequence ID" value="NZ_FODD01000012.1"/>
</dbReference>
<evidence type="ECO:0000256" key="4">
    <source>
        <dbReference type="ARBA" id="ARBA00022553"/>
    </source>
</evidence>
<feature type="domain" description="Carrier" evidence="6">
    <location>
        <begin position="4181"/>
        <end position="4256"/>
    </location>
</feature>
<dbReference type="InterPro" id="IPR025110">
    <property type="entry name" value="AMP-bd_C"/>
</dbReference>
<dbReference type="GO" id="GO:0005829">
    <property type="term" value="C:cytosol"/>
    <property type="evidence" value="ECO:0007669"/>
    <property type="project" value="TreeGrafter"/>
</dbReference>
<dbReference type="Gene3D" id="3.30.559.10">
    <property type="entry name" value="Chloramphenicol acetyltransferase-like domain"/>
    <property type="match status" value="4"/>
</dbReference>
<comment type="similarity">
    <text evidence="2">Belongs to the ATP-dependent AMP-binding enzyme family.</text>
</comment>
<dbReference type="SUPFAM" id="SSF53474">
    <property type="entry name" value="alpha/beta-Hydrolases"/>
    <property type="match status" value="1"/>
</dbReference>
<keyword evidence="4" id="KW-0597">Phosphoprotein</keyword>
<dbReference type="NCBIfam" id="TIGR01733">
    <property type="entry name" value="AA-adenyl-dom"/>
    <property type="match status" value="4"/>
</dbReference>
<dbReference type="InterPro" id="IPR010071">
    <property type="entry name" value="AA_adenyl_dom"/>
</dbReference>
<dbReference type="Pfam" id="PF00550">
    <property type="entry name" value="PP-binding"/>
    <property type="match status" value="4"/>
</dbReference>
<keyword evidence="8" id="KW-1185">Reference proteome</keyword>
<dbReference type="Pfam" id="PF13193">
    <property type="entry name" value="AMP-binding_C"/>
    <property type="match status" value="4"/>
</dbReference>
<dbReference type="Proteomes" id="UP000181951">
    <property type="component" value="Unassembled WGS sequence"/>
</dbReference>
<dbReference type="FunFam" id="3.30.559.30:FF:000001">
    <property type="entry name" value="Non-ribosomal peptide synthetase"/>
    <property type="match status" value="3"/>
</dbReference>
<dbReference type="Gene3D" id="3.40.50.12780">
    <property type="entry name" value="N-terminal domain of ligase-like"/>
    <property type="match status" value="1"/>
</dbReference>
<evidence type="ECO:0000313" key="7">
    <source>
        <dbReference type="EMBL" id="SEN90019.1"/>
    </source>
</evidence>
<dbReference type="InterPro" id="IPR042099">
    <property type="entry name" value="ANL_N_sf"/>
</dbReference>
<accession>A0A1H8KAH2</accession>
<dbReference type="FunFam" id="3.30.559.10:FF:000012">
    <property type="entry name" value="Non-ribosomal peptide synthetase"/>
    <property type="match status" value="1"/>
</dbReference>
<dbReference type="GO" id="GO:0008610">
    <property type="term" value="P:lipid biosynthetic process"/>
    <property type="evidence" value="ECO:0007669"/>
    <property type="project" value="UniProtKB-ARBA"/>
</dbReference>
<dbReference type="InterPro" id="IPR009081">
    <property type="entry name" value="PP-bd_ACP"/>
</dbReference>
<dbReference type="InterPro" id="IPR045851">
    <property type="entry name" value="AMP-bd_C_sf"/>
</dbReference>
<dbReference type="GO" id="GO:0031177">
    <property type="term" value="F:phosphopantetheine binding"/>
    <property type="evidence" value="ECO:0007669"/>
    <property type="project" value="InterPro"/>
</dbReference>
<dbReference type="Gene3D" id="3.40.50.980">
    <property type="match status" value="6"/>
</dbReference>
<protein>
    <submittedName>
        <fullName evidence="7">Amino acid adenylation domain-containing protein</fullName>
    </submittedName>
</protein>
<dbReference type="GO" id="GO:0017000">
    <property type="term" value="P:antibiotic biosynthetic process"/>
    <property type="evidence" value="ECO:0007669"/>
    <property type="project" value="UniProtKB-ARBA"/>
</dbReference>
<dbReference type="FunFam" id="1.10.1200.10:FF:000005">
    <property type="entry name" value="Nonribosomal peptide synthetase 1"/>
    <property type="match status" value="1"/>
</dbReference>
<dbReference type="GO" id="GO:0003824">
    <property type="term" value="F:catalytic activity"/>
    <property type="evidence" value="ECO:0007669"/>
    <property type="project" value="InterPro"/>
</dbReference>
<dbReference type="PANTHER" id="PTHR45527">
    <property type="entry name" value="NONRIBOSOMAL PEPTIDE SYNTHETASE"/>
    <property type="match status" value="1"/>
</dbReference>
<evidence type="ECO:0000256" key="2">
    <source>
        <dbReference type="ARBA" id="ARBA00006432"/>
    </source>
</evidence>
<dbReference type="InterPro" id="IPR001031">
    <property type="entry name" value="Thioesterase"/>
</dbReference>
<feature type="domain" description="Carrier" evidence="6">
    <location>
        <begin position="971"/>
        <end position="1048"/>
    </location>
</feature>
<name>A0A1H8KAH2_9ACTN</name>
<dbReference type="SMART" id="SM00823">
    <property type="entry name" value="PKS_PP"/>
    <property type="match status" value="4"/>
</dbReference>
<dbReference type="CDD" id="cd19540">
    <property type="entry name" value="LCL_NRPS-like"/>
    <property type="match status" value="4"/>
</dbReference>
<dbReference type="STRING" id="310780.SAMN05216267_101297"/>
<dbReference type="InterPro" id="IPR020806">
    <property type="entry name" value="PKS_PP-bd"/>
</dbReference>
<dbReference type="Gene3D" id="1.10.1200.10">
    <property type="entry name" value="ACP-like"/>
    <property type="match status" value="3"/>
</dbReference>
<proteinExistence type="inferred from homology"/>
<evidence type="ECO:0000256" key="5">
    <source>
        <dbReference type="SAM" id="MobiDB-lite"/>
    </source>
</evidence>
<dbReference type="InterPro" id="IPR023213">
    <property type="entry name" value="CAT-like_dom_sf"/>
</dbReference>
<dbReference type="GO" id="GO:0043041">
    <property type="term" value="P:amino acid activation for nonribosomal peptide biosynthetic process"/>
    <property type="evidence" value="ECO:0007669"/>
    <property type="project" value="TreeGrafter"/>
</dbReference>
<dbReference type="GO" id="GO:0044550">
    <property type="term" value="P:secondary metabolite biosynthetic process"/>
    <property type="evidence" value="ECO:0007669"/>
    <property type="project" value="UniProtKB-ARBA"/>
</dbReference>
<dbReference type="PROSITE" id="PS00012">
    <property type="entry name" value="PHOSPHOPANTETHEINE"/>
    <property type="match status" value="3"/>
</dbReference>
<dbReference type="InterPro" id="IPR029058">
    <property type="entry name" value="AB_hydrolase_fold"/>
</dbReference>
<dbReference type="SUPFAM" id="SSF52777">
    <property type="entry name" value="CoA-dependent acyltransferases"/>
    <property type="match status" value="8"/>
</dbReference>
<evidence type="ECO:0000256" key="1">
    <source>
        <dbReference type="ARBA" id="ARBA00001957"/>
    </source>
</evidence>
<dbReference type="FunFam" id="3.30.300.30:FF:000010">
    <property type="entry name" value="Enterobactin synthetase component F"/>
    <property type="match status" value="1"/>
</dbReference>
<dbReference type="EMBL" id="FODD01000012">
    <property type="protein sequence ID" value="SEN90019.1"/>
    <property type="molecule type" value="Genomic_DNA"/>
</dbReference>
<feature type="domain" description="Carrier" evidence="6">
    <location>
        <begin position="3111"/>
        <end position="3188"/>
    </location>
</feature>
<dbReference type="SUPFAM" id="SSF47336">
    <property type="entry name" value="ACP-like"/>
    <property type="match status" value="4"/>
</dbReference>
<dbReference type="FunFam" id="3.40.50.980:FF:000001">
    <property type="entry name" value="Non-ribosomal peptide synthetase"/>
    <property type="match status" value="4"/>
</dbReference>
<dbReference type="FunFam" id="1.10.1200.10:FF:000016">
    <property type="entry name" value="Non-ribosomal peptide synthase"/>
    <property type="match status" value="3"/>
</dbReference>
<dbReference type="FunFam" id="2.30.38.10:FF:000001">
    <property type="entry name" value="Non-ribosomal peptide synthetase PvdI"/>
    <property type="match status" value="3"/>
</dbReference>
<feature type="domain" description="Carrier" evidence="6">
    <location>
        <begin position="2053"/>
        <end position="2128"/>
    </location>
</feature>
<dbReference type="Gene3D" id="2.30.38.10">
    <property type="entry name" value="Luciferase, Domain 3"/>
    <property type="match status" value="3"/>
</dbReference>
<dbReference type="PROSITE" id="PS50075">
    <property type="entry name" value="CARRIER"/>
    <property type="match status" value="4"/>
</dbReference>
<dbReference type="InterPro" id="IPR006162">
    <property type="entry name" value="Ppantetheine_attach_site"/>
</dbReference>
<evidence type="ECO:0000259" key="6">
    <source>
        <dbReference type="PROSITE" id="PS50075"/>
    </source>
</evidence>
<sequence>MNPASFAQQRLWLIQQIDGPSALYNLPFALRLAGGLDPAALRAAVADVTARHETLRTVFPTVDGVPVQQVVAAGTETVFDTVTCTPEAYPALRDAAAGYAFDLERDLPIRVTVFSLGDDEHVLLVVLHHIAGDGWSQGVLLRDLTTAYTARATGSAPRWEALPLQYTDFAAWQRELLGSDDDPGSLLNRQLAHWRTVLAGIPEELDLPADRMRPVVAGGGADGHRFRVDAGTHRALAALAREHRATLFAVLQAGWAALFTRLGAGTDIPLGTVLAGRSEEALEDLVGFFVNTLVLRTDTSGDPTFRDLVRQARAVQLDAHEHQDLPFERLVQELSPARSQSRHPLFQVILALQNNEPARLELPGVRATPEPLGLRVAKFDLNIGMEETFGPDGTPAGILGAVEYSTDLFDAATVESMTAQLLRLLAAAATDPDRPISGYELLSAGDRSRILHEWNATATSRTADSITSAFAAQVALRPHALAVTGTGTGTGDLTYAELDVRANRLAHHLISLGVGPEDTVALRVRRSAELVVATLAVLKAGGAYLPLHDSLPPDRVAWLLADAGTKVLLTDRGTGDLDLSGTAVTVLAPDAPDAHPATEAHTSTDPAVGIRPGRLAYVMYTSGSTGLPKGVAICHADVVAFATDRGPGFGPSDRMLLHSPHAFDASTYELWTPLLNGGAVVVAEEGAVDAGVLRDATAHHGVNHVFLTKGLFDLVAEEDPEAFAGLRAVHTGGDTASVSAMRRVRQANPELRLVNLYGPTEVTTAATRHDLAETDLTAEAVPIGTPLDDTRVYVLDAGLRPVAPGVHGELYVAGAGVARGYVRRPGLTAERFVASPFVPGERMYRTGDVVRWRADGRIVFHGRVDDQVKIRGFRIELGEIEAVLGRHPGVGRIVLVAREDTPGSRQLVAYVTPAGEQPDLAEQLRRYATGNLPGYMVPTVMVLDRIPTTANDKVDRQALPAPAGAAPGGRGPRSPQEQILCGLFADVLGLPAETVGIDDDFFELGGHSLLATRLVSRVRATVGGELSIGDLFQAPTVAALVERLVAGGGRPRLVRRERPERLPVSFAQQRLWFIGQVEGPSATYNVSLALRLRGAVDAAALEAALRDVVGRHESLRTVFVERDGTPYQRVLDEREVPGGLLTVTDRDVSQVVGHVFDLAADVPVHAYLIPRGPEGRNGPNAPAEPDEPGGEYVLVLVMHHIASDGWSLRPLVRDLGVAYGARVEGRAPLWASLPVQYADYALWQRELLGSEDDPGSVLSRQLEFWRGALDGLPDELALPVDRPRPQVASYRGAAVAVEVDAAIHRGLLRVARDHGVTVFMVLQAALATLLHRHGAGTDIPIGTPVAGRLDDALDDLAGYFANTLVLRSDLRGRPSFAQVLERTRAADLAAYAHQDTPFEKLVEELNPARSLARHPLFQVMLAMNNTSAATLDFPHLRAAFDHTGITASTFDLTFNLQEDHEDGEPAGFHGALEYATDLFDASTARRLADGLVSVLRQVAADPGRPVAAVDVALPDDRRMLDAWNDTALATGPETVTEIFSAQVRRTPDATALVHGPVRLTFAELDAASDRLAYRLAESGVGPETVVALALPRSTESVVGMLAVLKAGAAYLPLDAEYPADRIAYMIDDARPALAITSRDWPAPAALAAVPLIHADGDTHGGTHGGTGRGDGGAFPVAPVSPAHAAYLIYTSGSTGRPKGVVVTHGGLANLYAFHRSRIIGGAEHDHPGRRFRFALTASLSFDTSLEGILWMVAGHELHVLGDEDRRDITGVVRYVADAAVDVMDLTPTYAEQLLAEGLLERRRMPLLMLGGEAAGQALWTALRESEGTEAHNLYGPTEYTVDALHARLSDTAEPSIGRPLANTRVYVLDEGLVPVAPGVAGELYIAGAGIARGYLGRPGLTAGRFVASPFVPGERMYRTGDLARRRAGGDVEYLGRTDHQIKIRGHRIEPGEIEVVLAGHPRVSQAVVIADGAGGGPSGGNVRLLAYAVVEHAQGRPVVDGGALRKHLVAALPPYMVPAVVVPMEELPLTANGKLDRAALPRPESGAVVGARAPRTPQEAILCGLVAEVLGRPQVSPDDDFFALGGHSLLATRLLSRIRSTLGAELTVRSVFQNPTIAELARHIGTGEHAARAALTARPRPAAVPLSFAQRRLWLIDRMEGPNALYNVPMALRLRGRLDVAALTGALADLTARHESLRTVFAEVAGEPVQRILPAADAHPVVDLLSCTEDELPAALDTAAARPFDLARELPLRATVLRVSAEDHLLLLVMHHIASDGWSMGPLSKDLADAYSARCADRAPAFTPLPVQYADYTLWQRELLGSEDDPDSLFARQLDFWRSALARLPEELPLPTDRPRAATTGHRGGRVAVPLDAGLHAGLTALARGHRVSLFMVLQAAVAALLTRLGAGTDIPLGTVLAGRPDEALDDLVGFFVNTLVLRTDTSGDPTFGELLERVRETDLAAYTHQDLPFERLVEELNPPRSQSRHPLFQVMLVLQNNEHADLELAGLEAIAQPTGAGGARFDLNFVLEESYTCDGTPAGIDCAVDFATDLFDADTVQAMADRLVRLLTLVADRPGARLGSLDLLSAAERDTLRRWTDSAVPGLVATIPELFRAQVARTPGAVAVLDEDGEHTYAEVDAAANRLARELVARGAGPGHTVALALRRSLANTVAQLAVLKAGAAYLPIDPAHPADRIDYVLGNTGPELLLGETAVRLPGARAAAVPAIVLDDPSTIAGLAALPGHDLTDDDRTAHLTPADAAYVIYTSGSTGRPKGVVVPHRGLGSLVHTLAERLALGAGDRVLQLASPSFDGSVGETMGALLTGSTLVVAPPERLAIGPELVGTVRHFDVTHLILPPAALAPLEPGDLPSVRVLTLVGEAVPNELVARWAPGRRIVNGYGPTESTVCATISRPLRESAATPPIGPPAANTVLHVLDERLRPVAPGVRGELYLSGAGLAHGYAAQPGLTAERFVACPFAPGQRMYRTGDIVRWRPDGQLVFHSRVDDQVKIRGFRIELGEIEAVLGRHPDVQHAIVTVREDTPGSRQLVAYCTAAGPRADLAADLRRLAAASLPGFMVPSAVTVLDAFPLNSSGKVDRRALPAPTAVASGGRAPRTPQEQILCGLFAEVLGLTTDTVSADDDFFELGGHSLLATRLISRVRSALGCEPTIGDLFQNPTPAALAGHLAGGTARPALAPRERPERVPVSYAQQRLWFIGQVEGPSPTYNVSLGLRLRGRIDATALEAALGDVVRRHEALRTVFEAHDGTPYQRILDDVPGPLLTVTDRAPQEVTQHVFDLATDLPLHAYLIPREPAGAASPAGPEESVLVLVMHHIASDGWSLRPLVRDLGTAYGARVEGRTPDWTALPVQYADYALWQRDTLGAEDDPGSLLGRQLRFWRHTLAGLPDELPLPADRSRPAVASHRGATVPVAIDAATHRRLHQLAREQGVTMFMVLQAGLATLLHRHGAGTDIPIGTPIAGRLDNALDDLAGYFANTLVLRTDLHGRPTFTELLARVRSANLAAYAHQDTPFEKLVEDLNPPRSLTRHPLFQVMLAVNNTAAADPGLPYLDASFEPMEEGGTAKFDLLLGLGETHDAQGLPAGIGGALEYAADLFDEATARRLAAALERLLSDIAERPERPLGGFDVLGPDERRLLAAGAATTRTVPELTVAQLFAAQVRRTPDAVALVHGPRELTYAELDGRADRLARRLAAAGAGPETLVALALPRSPDFWVAALAVLRTGAAYLPLDPHQPRRRLEAIIAEAGPRLAVTRADVDLTVPDAEVLLVEDDADGGGDARTGAGEGGGFPVARLSPHHAAYVIHTSGSTGRPKGVVVTHGGLTNLLTWMAERFPLTARDRMLAVATPSFDISVPEIYLPLLAGASVVVAEDDEVRDPAALASLAVRSGVTVMEATPSLWQSVLDDHAEHFRGMRLLTGGEALPSALATRMCEIGAEAVNLYGPTETTVWSTAARLVSTDRAPLIGRPLANTGIHILDDHLNPVPPGVPGELYITGTGLARGYLGRPALTAERFTASPFAPGRRMYRTGDVARRRPDGDIEYLGRTDHQIKIRGHRIEPAEIETALTSHPHVTRAVVVAHTPLPDGSGGDSSGTRLVAYAVAPHTDGYPVVDGSALRRHLAQLLPAYMLPATVIPLPELPLTRNGKLDRAALPHPRATTGAQPRRAPRTPQETVLCHLVADVLGLPDVSPDDDFFALGGHSLLASRLLSRIRTTLGAELTIRTVFQHPTVSELAHHIATGDGGGSQDALGAMLPLRPRGALPPLFCLHPAAGVSSVYSGLLRHIDSARPLYGLQSQVLAGAQPPSSIEEMAAGYLAEIRAVQPSGPYHLLGWSLGAVTAHAIAVGLQAEGEDVALLALLDGYPVTPGGTGDPGPAEAEGEAVDADALRAALLESLGHDPANAGGLDALTPLFGTAAETLPRIFAAHQRLLGEHTPGVFRGDALFFGATADKPQGWPYADAWLPYIEGRVTSHAVDCAHGAMTHQVPIAAIGTVINDELGA</sequence>
<dbReference type="Pfam" id="PF00501">
    <property type="entry name" value="AMP-binding"/>
    <property type="match status" value="4"/>
</dbReference>
<dbReference type="SUPFAM" id="SSF56801">
    <property type="entry name" value="Acetyl-CoA synthetase-like"/>
    <property type="match status" value="4"/>
</dbReference>
<dbReference type="Gene3D" id="3.30.559.30">
    <property type="entry name" value="Nonribosomal peptide synthetase, condensation domain"/>
    <property type="match status" value="4"/>
</dbReference>
<dbReference type="GO" id="GO:0072330">
    <property type="term" value="P:monocarboxylic acid biosynthetic process"/>
    <property type="evidence" value="ECO:0007669"/>
    <property type="project" value="UniProtKB-ARBA"/>
</dbReference>
<dbReference type="InterPro" id="IPR036736">
    <property type="entry name" value="ACP-like_sf"/>
</dbReference>
<dbReference type="Gene3D" id="3.40.50.1820">
    <property type="entry name" value="alpha/beta hydrolase"/>
    <property type="match status" value="1"/>
</dbReference>
<dbReference type="InterPro" id="IPR000873">
    <property type="entry name" value="AMP-dep_synth/lig_dom"/>
</dbReference>
<dbReference type="CDD" id="cd12117">
    <property type="entry name" value="A_NRPS_Srf_like"/>
    <property type="match status" value="1"/>
</dbReference>
<dbReference type="Gene3D" id="3.30.300.30">
    <property type="match status" value="4"/>
</dbReference>
<dbReference type="InterPro" id="IPR001242">
    <property type="entry name" value="Condensation_dom"/>
</dbReference>
<dbReference type="FunFam" id="3.40.50.12780:FF:000012">
    <property type="entry name" value="Non-ribosomal peptide synthetase"/>
    <property type="match status" value="2"/>
</dbReference>
<comment type="cofactor">
    <cofactor evidence="1">
        <name>pantetheine 4'-phosphate</name>
        <dbReference type="ChEBI" id="CHEBI:47942"/>
    </cofactor>
</comment>
<dbReference type="Pfam" id="PF00975">
    <property type="entry name" value="Thioesterase"/>
    <property type="match status" value="1"/>
</dbReference>
<dbReference type="NCBIfam" id="NF003417">
    <property type="entry name" value="PRK04813.1"/>
    <property type="match status" value="4"/>
</dbReference>
<dbReference type="InterPro" id="IPR020845">
    <property type="entry name" value="AMP-binding_CS"/>
</dbReference>
<feature type="region of interest" description="Disordered" evidence="5">
    <location>
        <begin position="955"/>
        <end position="974"/>
    </location>
</feature>
<organism evidence="7 8">
    <name type="scientific">Actinacidiphila rubida</name>
    <dbReference type="NCBI Taxonomy" id="310780"/>
    <lineage>
        <taxon>Bacteria</taxon>
        <taxon>Bacillati</taxon>
        <taxon>Actinomycetota</taxon>
        <taxon>Actinomycetes</taxon>
        <taxon>Kitasatosporales</taxon>
        <taxon>Streptomycetaceae</taxon>
        <taxon>Actinacidiphila</taxon>
    </lineage>
</organism>